<evidence type="ECO:0000256" key="1">
    <source>
        <dbReference type="ARBA" id="ARBA00022801"/>
    </source>
</evidence>
<gene>
    <name evidence="3" type="ORF">CUN85_01670</name>
</gene>
<dbReference type="InterPro" id="IPR000086">
    <property type="entry name" value="NUDIX_hydrolase_dom"/>
</dbReference>
<protein>
    <submittedName>
        <fullName evidence="3">DNA mismatch repair protein MutT</fullName>
    </submittedName>
</protein>
<dbReference type="PANTHER" id="PTHR43736:SF1">
    <property type="entry name" value="DIHYDRONEOPTERIN TRIPHOSPHATE DIPHOSPHATASE"/>
    <property type="match status" value="1"/>
</dbReference>
<dbReference type="Proteomes" id="UP000297295">
    <property type="component" value="Unassembled WGS sequence"/>
</dbReference>
<feature type="domain" description="Nudix hydrolase" evidence="2">
    <location>
        <begin position="5"/>
        <end position="131"/>
    </location>
</feature>
<dbReference type="PRINTS" id="PR00502">
    <property type="entry name" value="NUDIXFAMILY"/>
</dbReference>
<dbReference type="PANTHER" id="PTHR43736">
    <property type="entry name" value="ADP-RIBOSE PYROPHOSPHATASE"/>
    <property type="match status" value="1"/>
</dbReference>
<dbReference type="InterPro" id="IPR020476">
    <property type="entry name" value="Nudix_hydrolase"/>
</dbReference>
<proteinExistence type="predicted"/>
<dbReference type="PROSITE" id="PS51462">
    <property type="entry name" value="NUDIX"/>
    <property type="match status" value="1"/>
</dbReference>
<organism evidence="3 4">
    <name type="scientific">Methanolobus halotolerans</name>
    <dbReference type="NCBI Taxonomy" id="2052935"/>
    <lineage>
        <taxon>Archaea</taxon>
        <taxon>Methanobacteriati</taxon>
        <taxon>Methanobacteriota</taxon>
        <taxon>Stenosarchaea group</taxon>
        <taxon>Methanomicrobia</taxon>
        <taxon>Methanosarcinales</taxon>
        <taxon>Methanosarcinaceae</taxon>
        <taxon>Methanolobus</taxon>
    </lineage>
</organism>
<dbReference type="OrthoDB" id="40462at2157"/>
<dbReference type="SUPFAM" id="SSF55811">
    <property type="entry name" value="Nudix"/>
    <property type="match status" value="1"/>
</dbReference>
<dbReference type="CDD" id="cd18873">
    <property type="entry name" value="NUDIX_NadM_like"/>
    <property type="match status" value="1"/>
</dbReference>
<evidence type="ECO:0000313" key="3">
    <source>
        <dbReference type="EMBL" id="TGC10892.1"/>
    </source>
</evidence>
<dbReference type="Pfam" id="PF00293">
    <property type="entry name" value="NUDIX"/>
    <property type="match status" value="1"/>
</dbReference>
<dbReference type="RefSeq" id="WP_135388410.1">
    <property type="nucleotide sequence ID" value="NZ_PGGK01000002.1"/>
</dbReference>
<dbReference type="AlphaFoldDB" id="A0A4E0PZ03"/>
<reference evidence="3 4" key="1">
    <citation type="submission" date="2017-11" db="EMBL/GenBank/DDBJ databases">
        <title>Isolation and Characterization of Methanogenic Archaea from Saline Meromictic Lake at Siberia.</title>
        <authorList>
            <person name="Shen Y."/>
            <person name="Huang H.-H."/>
            <person name="Lai M.-C."/>
            <person name="Chen S.-C."/>
        </authorList>
    </citation>
    <scope>NUCLEOTIDE SEQUENCE [LARGE SCALE GENOMIC DNA]</scope>
    <source>
        <strain evidence="3 4">SY-01</strain>
    </source>
</reference>
<dbReference type="InterPro" id="IPR020084">
    <property type="entry name" value="NUDIX_hydrolase_CS"/>
</dbReference>
<keyword evidence="1" id="KW-0378">Hydrolase</keyword>
<dbReference type="Gene3D" id="3.90.79.10">
    <property type="entry name" value="Nucleoside Triphosphate Pyrophosphohydrolase"/>
    <property type="match status" value="1"/>
</dbReference>
<evidence type="ECO:0000313" key="4">
    <source>
        <dbReference type="Proteomes" id="UP000297295"/>
    </source>
</evidence>
<keyword evidence="4" id="KW-1185">Reference proteome</keyword>
<sequence>MGPDTPKLTVDAVILYNGRIVLIQRKNPPFQGKFALPGGFVDIGETVEAAVVREALEETGLSIEIVKLLGVYSDPSRDPRGHTVSVAYLSIGHGDLEAGSDAKNVHLFDISSIPEMAFDHNKILEQSRGEIDGILSKM</sequence>
<dbReference type="GO" id="GO:0016787">
    <property type="term" value="F:hydrolase activity"/>
    <property type="evidence" value="ECO:0007669"/>
    <property type="project" value="UniProtKB-KW"/>
</dbReference>
<dbReference type="EMBL" id="PGGK01000002">
    <property type="protein sequence ID" value="TGC10892.1"/>
    <property type="molecule type" value="Genomic_DNA"/>
</dbReference>
<evidence type="ECO:0000259" key="2">
    <source>
        <dbReference type="PROSITE" id="PS51462"/>
    </source>
</evidence>
<name>A0A4E0PZ03_9EURY</name>
<dbReference type="InterPro" id="IPR015797">
    <property type="entry name" value="NUDIX_hydrolase-like_dom_sf"/>
</dbReference>
<accession>A0A4E0PZ03</accession>
<comment type="caution">
    <text evidence="3">The sequence shown here is derived from an EMBL/GenBank/DDBJ whole genome shotgun (WGS) entry which is preliminary data.</text>
</comment>
<dbReference type="PROSITE" id="PS00893">
    <property type="entry name" value="NUDIX_BOX"/>
    <property type="match status" value="1"/>
</dbReference>